<evidence type="ECO:0000313" key="7">
    <source>
        <dbReference type="Proteomes" id="UP000219042"/>
    </source>
</evidence>
<reference evidence="7" key="1">
    <citation type="submission" date="2016-09" db="EMBL/GenBank/DDBJ databases">
        <authorList>
            <person name="Varghese N."/>
            <person name="Submissions S."/>
        </authorList>
    </citation>
    <scope>NUCLEOTIDE SEQUENCE [LARGE SCALE GENOMIC DNA]</scope>
    <source>
        <strain evidence="7">ANC 4466</strain>
    </source>
</reference>
<keyword evidence="7" id="KW-1185">Reference proteome</keyword>
<organism evidence="6 7">
    <name type="scientific">Acinetobacter puyangensis</name>
    <dbReference type="NCBI Taxonomy" id="1096779"/>
    <lineage>
        <taxon>Bacteria</taxon>
        <taxon>Pseudomonadati</taxon>
        <taxon>Pseudomonadota</taxon>
        <taxon>Gammaproteobacteria</taxon>
        <taxon>Moraxellales</taxon>
        <taxon>Moraxellaceae</taxon>
        <taxon>Acinetobacter</taxon>
    </lineage>
</organism>
<evidence type="ECO:0000256" key="1">
    <source>
        <dbReference type="ARBA" id="ARBA00004167"/>
    </source>
</evidence>
<keyword evidence="4" id="KW-0472">Membrane</keyword>
<dbReference type="Proteomes" id="UP000219042">
    <property type="component" value="Unassembled WGS sequence"/>
</dbReference>
<proteinExistence type="predicted"/>
<evidence type="ECO:0000256" key="2">
    <source>
        <dbReference type="ARBA" id="ARBA00022692"/>
    </source>
</evidence>
<protein>
    <submittedName>
        <fullName evidence="6">TonB family C-terminal domain-containing protein</fullName>
    </submittedName>
</protein>
<keyword evidence="2" id="KW-0812">Transmembrane</keyword>
<dbReference type="GO" id="GO:0016020">
    <property type="term" value="C:membrane"/>
    <property type="evidence" value="ECO:0007669"/>
    <property type="project" value="UniProtKB-SubCell"/>
</dbReference>
<dbReference type="OrthoDB" id="9792439at2"/>
<keyword evidence="5" id="KW-0732">Signal</keyword>
<evidence type="ECO:0000256" key="3">
    <source>
        <dbReference type="ARBA" id="ARBA00022989"/>
    </source>
</evidence>
<accession>A0A240E624</accession>
<feature type="signal peptide" evidence="5">
    <location>
        <begin position="1"/>
        <end position="18"/>
    </location>
</feature>
<dbReference type="NCBIfam" id="TIGR01352">
    <property type="entry name" value="tonB_Cterm"/>
    <property type="match status" value="1"/>
</dbReference>
<dbReference type="EMBL" id="OANT01000002">
    <property type="protein sequence ID" value="SNX44208.1"/>
    <property type="molecule type" value="Genomic_DNA"/>
</dbReference>
<dbReference type="RefSeq" id="WP_097078454.1">
    <property type="nucleotide sequence ID" value="NZ_BAABHT010000003.1"/>
</dbReference>
<dbReference type="Pfam" id="PF13103">
    <property type="entry name" value="TonB_2"/>
    <property type="match status" value="1"/>
</dbReference>
<dbReference type="SUPFAM" id="SSF74653">
    <property type="entry name" value="TolA/TonB C-terminal domain"/>
    <property type="match status" value="1"/>
</dbReference>
<dbReference type="InterPro" id="IPR006260">
    <property type="entry name" value="TonB/TolA_C"/>
</dbReference>
<name>A0A240E624_9GAMM</name>
<dbReference type="AlphaFoldDB" id="A0A240E624"/>
<comment type="subcellular location">
    <subcellularLocation>
        <location evidence="1">Membrane</location>
        <topology evidence="1">Single-pass membrane protein</topology>
    </subcellularLocation>
</comment>
<evidence type="ECO:0000256" key="4">
    <source>
        <dbReference type="ARBA" id="ARBA00023136"/>
    </source>
</evidence>
<keyword evidence="3" id="KW-1133">Transmembrane helix</keyword>
<dbReference type="Gene3D" id="3.30.1150.10">
    <property type="match status" value="1"/>
</dbReference>
<gene>
    <name evidence="6" type="ORF">SAMN05421731_102369</name>
</gene>
<evidence type="ECO:0000313" key="6">
    <source>
        <dbReference type="EMBL" id="SNX44208.1"/>
    </source>
</evidence>
<feature type="chain" id="PRO_5013371786" evidence="5">
    <location>
        <begin position="19"/>
        <end position="305"/>
    </location>
</feature>
<evidence type="ECO:0000256" key="5">
    <source>
        <dbReference type="SAM" id="SignalP"/>
    </source>
</evidence>
<sequence>MNKKILLGLILGCLNSFAVGSSNDIDQRFYNNILSNLDNPYRIITIKKESLNNVERTVINYAIRNFKKDFVECNGKSYIRGIDKVYYVVDYKPTILFRTFPTINKADKLNGVVWRGDILIFLSGNKGEGVAQEVKATDHQSSKWQDMNRLRLSQFGNFEDVYRGTLVFYKNEIRTYYGDGIGNTKSNDNNQLVCSDINQLLMPEQKHETNIESEKKLNLDGKVSWRTYPKIRLSQPDLLGVTNSNVIVRVDVDVKGRISAKILETSGDDQVDKKIVKAVEAAKFNKYTENGEPAAFYIELPFNLS</sequence>